<name>A0A3N6LRM8_NATCH</name>
<reference evidence="10 11" key="1">
    <citation type="submission" date="2018-10" db="EMBL/GenBank/DDBJ databases">
        <title>Natrarchaeobius chitinivorans gen. nov., sp. nov., and Natrarchaeobius haloalkaliphilus sp. nov., alkaliphilic, chitin-utilizing haloarchaea from hypersaline alkaline lakes.</title>
        <authorList>
            <person name="Sorokin D.Y."/>
            <person name="Elcheninov A.G."/>
            <person name="Kostrikina N.A."/>
            <person name="Bale N.J."/>
            <person name="Sinninghe Damste J.S."/>
            <person name="Khijniak T.V."/>
            <person name="Kublanov I.V."/>
            <person name="Toshchakov S.V."/>
        </authorList>
    </citation>
    <scope>NUCLEOTIDE SEQUENCE [LARGE SCALE GENOMIC DNA]</scope>
    <source>
        <strain evidence="10 11">AArcht4T</strain>
    </source>
</reference>
<evidence type="ECO:0000313" key="11">
    <source>
        <dbReference type="Proteomes" id="UP000282323"/>
    </source>
</evidence>
<dbReference type="AlphaFoldDB" id="A0A3N6LRM8"/>
<feature type="transmembrane region" description="Helical" evidence="8">
    <location>
        <begin position="45"/>
        <end position="65"/>
    </location>
</feature>
<dbReference type="Pfam" id="PF16927">
    <property type="entry name" value="HisKA_7TM"/>
    <property type="match status" value="1"/>
</dbReference>
<evidence type="ECO:0000256" key="2">
    <source>
        <dbReference type="ARBA" id="ARBA00012438"/>
    </source>
</evidence>
<evidence type="ECO:0000313" key="10">
    <source>
        <dbReference type="EMBL" id="RQG91077.1"/>
    </source>
</evidence>
<feature type="transmembrane region" description="Helical" evidence="8">
    <location>
        <begin position="71"/>
        <end position="94"/>
    </location>
</feature>
<dbReference type="CDD" id="cd00082">
    <property type="entry name" value="HisKA"/>
    <property type="match status" value="1"/>
</dbReference>
<dbReference type="InterPro" id="IPR003661">
    <property type="entry name" value="HisK_dim/P_dom"/>
</dbReference>
<evidence type="ECO:0000256" key="3">
    <source>
        <dbReference type="ARBA" id="ARBA00022553"/>
    </source>
</evidence>
<feature type="transmembrane region" description="Helical" evidence="8">
    <location>
        <begin position="151"/>
        <end position="171"/>
    </location>
</feature>
<organism evidence="10 11">
    <name type="scientific">Natrarchaeobius chitinivorans</name>
    <dbReference type="NCBI Taxonomy" id="1679083"/>
    <lineage>
        <taxon>Archaea</taxon>
        <taxon>Methanobacteriati</taxon>
        <taxon>Methanobacteriota</taxon>
        <taxon>Stenosarchaea group</taxon>
        <taxon>Halobacteria</taxon>
        <taxon>Halobacteriales</taxon>
        <taxon>Natrialbaceae</taxon>
        <taxon>Natrarchaeobius</taxon>
    </lineage>
</organism>
<keyword evidence="5 10" id="KW-0418">Kinase</keyword>
<dbReference type="SUPFAM" id="SSF47384">
    <property type="entry name" value="Homodimeric domain of signal transducing histidine kinase"/>
    <property type="match status" value="1"/>
</dbReference>
<dbReference type="PANTHER" id="PTHR43711:SF1">
    <property type="entry name" value="HISTIDINE KINASE 1"/>
    <property type="match status" value="1"/>
</dbReference>
<dbReference type="GO" id="GO:0000155">
    <property type="term" value="F:phosphorelay sensor kinase activity"/>
    <property type="evidence" value="ECO:0007669"/>
    <property type="project" value="InterPro"/>
</dbReference>
<dbReference type="SMART" id="SM00388">
    <property type="entry name" value="HisKA"/>
    <property type="match status" value="1"/>
</dbReference>
<dbReference type="PROSITE" id="PS50109">
    <property type="entry name" value="HIS_KIN"/>
    <property type="match status" value="1"/>
</dbReference>
<dbReference type="SUPFAM" id="SSF55874">
    <property type="entry name" value="ATPase domain of HSP90 chaperone/DNA topoisomerase II/histidine kinase"/>
    <property type="match status" value="1"/>
</dbReference>
<dbReference type="EMBL" id="REGA01000021">
    <property type="protein sequence ID" value="RQG91077.1"/>
    <property type="molecule type" value="Genomic_DNA"/>
</dbReference>
<sequence length="554" mass="60788">MLGGLSSVGSMRLGYALVFGVGALVCFVSLRRTAAIEHEDTRRGLYWLLLASGVWAATHVGYLVASSPRLQYVLFTGGLIAGIAAVGPWLYFCSAYTGRSLHRNETIRRIAVAVFLVIVGVKVTNPIHEQYFVTELVTTPFPTLQIHHEPLHWVVMGFAYALSFVGFFMLLELFVRVSSDTTPLFALVGLTGLPVVFDVLGVVSPLLLDITYSPLGVAAFSIGVFYVYLERFQIVRATSETDQPVVILDDRDQVRDYNGRALDLFPSLSGSIGRQFETLLPDVADVLESEEQLLEADVSEEIRFYSVSENPFSADRTRIGRAVVFTDVTHREQYRLRLEQQNDQLERFANVVSHDLRNPLSIAQGRTQLAVAENETDHLEDVVEALDRMEELIDDILVLARDGASIDDVQRVDLSSIAGQSWTMIAAEDAELAVDIELGTVLEADPDRLQQLFENLYRNAIDHGDSDVTITVGELSDSDGFYVEDDGPGIPAEIRADVFEPGYTTADAGTGLGLSIVRDVAAGHGWSVEATDGPNGGARFEVTVPSLERPQPTS</sequence>
<dbReference type="Pfam" id="PF02518">
    <property type="entry name" value="HATPase_c"/>
    <property type="match status" value="1"/>
</dbReference>
<dbReference type="CDD" id="cd00075">
    <property type="entry name" value="HATPase"/>
    <property type="match status" value="1"/>
</dbReference>
<evidence type="ECO:0000256" key="6">
    <source>
        <dbReference type="ARBA" id="ARBA00023012"/>
    </source>
</evidence>
<feature type="transmembrane region" description="Helical" evidence="8">
    <location>
        <begin position="183"/>
        <end position="204"/>
    </location>
</feature>
<evidence type="ECO:0000256" key="1">
    <source>
        <dbReference type="ARBA" id="ARBA00000085"/>
    </source>
</evidence>
<keyword evidence="8" id="KW-0812">Transmembrane</keyword>
<dbReference type="PANTHER" id="PTHR43711">
    <property type="entry name" value="TWO-COMPONENT HISTIDINE KINASE"/>
    <property type="match status" value="1"/>
</dbReference>
<keyword evidence="7" id="KW-0175">Coiled coil</keyword>
<keyword evidence="11" id="KW-1185">Reference proteome</keyword>
<feature type="transmembrane region" description="Helical" evidence="8">
    <location>
        <begin position="106"/>
        <end position="124"/>
    </location>
</feature>
<keyword evidence="6" id="KW-0902">Two-component regulatory system</keyword>
<evidence type="ECO:0000256" key="8">
    <source>
        <dbReference type="SAM" id="Phobius"/>
    </source>
</evidence>
<dbReference type="Proteomes" id="UP000282323">
    <property type="component" value="Unassembled WGS sequence"/>
</dbReference>
<dbReference type="InterPro" id="IPR031621">
    <property type="entry name" value="HisKA_7TM"/>
</dbReference>
<feature type="coiled-coil region" evidence="7">
    <location>
        <begin position="331"/>
        <end position="392"/>
    </location>
</feature>
<dbReference type="InterPro" id="IPR050736">
    <property type="entry name" value="Sensor_HK_Regulatory"/>
</dbReference>
<dbReference type="Pfam" id="PF00512">
    <property type="entry name" value="HisKA"/>
    <property type="match status" value="1"/>
</dbReference>
<keyword evidence="8" id="KW-0472">Membrane</keyword>
<dbReference type="Gene3D" id="3.30.450.20">
    <property type="entry name" value="PAS domain"/>
    <property type="match status" value="1"/>
</dbReference>
<gene>
    <name evidence="10" type="ORF">EA473_18950</name>
</gene>
<dbReference type="InterPro" id="IPR036097">
    <property type="entry name" value="HisK_dim/P_sf"/>
</dbReference>
<dbReference type="SMART" id="SM00387">
    <property type="entry name" value="HATPase_c"/>
    <property type="match status" value="1"/>
</dbReference>
<comment type="catalytic activity">
    <reaction evidence="1">
        <text>ATP + protein L-histidine = ADP + protein N-phospho-L-histidine.</text>
        <dbReference type="EC" id="2.7.13.3"/>
    </reaction>
</comment>
<dbReference type="OrthoDB" id="8127at2157"/>
<comment type="caution">
    <text evidence="10">The sequence shown here is derived from an EMBL/GenBank/DDBJ whole genome shotgun (WGS) entry which is preliminary data.</text>
</comment>
<evidence type="ECO:0000256" key="7">
    <source>
        <dbReference type="SAM" id="Coils"/>
    </source>
</evidence>
<dbReference type="InterPro" id="IPR003594">
    <property type="entry name" value="HATPase_dom"/>
</dbReference>
<dbReference type="Gene3D" id="3.30.565.10">
    <property type="entry name" value="Histidine kinase-like ATPase, C-terminal domain"/>
    <property type="match status" value="1"/>
</dbReference>
<dbReference type="Gene3D" id="1.10.287.130">
    <property type="match status" value="1"/>
</dbReference>
<keyword evidence="4" id="KW-0808">Transferase</keyword>
<feature type="transmembrane region" description="Helical" evidence="8">
    <location>
        <begin position="12"/>
        <end position="33"/>
    </location>
</feature>
<feature type="domain" description="Histidine kinase" evidence="9">
    <location>
        <begin position="351"/>
        <end position="548"/>
    </location>
</feature>
<keyword evidence="8" id="KW-1133">Transmembrane helix</keyword>
<evidence type="ECO:0000256" key="5">
    <source>
        <dbReference type="ARBA" id="ARBA00022777"/>
    </source>
</evidence>
<evidence type="ECO:0000259" key="9">
    <source>
        <dbReference type="PROSITE" id="PS50109"/>
    </source>
</evidence>
<feature type="transmembrane region" description="Helical" evidence="8">
    <location>
        <begin position="210"/>
        <end position="229"/>
    </location>
</feature>
<dbReference type="InterPro" id="IPR036890">
    <property type="entry name" value="HATPase_C_sf"/>
</dbReference>
<dbReference type="InterPro" id="IPR004358">
    <property type="entry name" value="Sig_transdc_His_kin-like_C"/>
</dbReference>
<accession>A0A3N6LRM8</accession>
<evidence type="ECO:0000256" key="4">
    <source>
        <dbReference type="ARBA" id="ARBA00022679"/>
    </source>
</evidence>
<dbReference type="InterPro" id="IPR005467">
    <property type="entry name" value="His_kinase_dom"/>
</dbReference>
<keyword evidence="3" id="KW-0597">Phosphoprotein</keyword>
<proteinExistence type="predicted"/>
<dbReference type="EC" id="2.7.13.3" evidence="2"/>
<protein>
    <recommendedName>
        <fullName evidence="2">histidine kinase</fullName>
        <ecNumber evidence="2">2.7.13.3</ecNumber>
    </recommendedName>
</protein>
<dbReference type="PRINTS" id="PR00344">
    <property type="entry name" value="BCTRLSENSOR"/>
</dbReference>